<sequence length="52" mass="5817">MQTLHLKKTKFAHSGIKNNSRYIPVFKSNIVYNISKALSGEITAESITVLSH</sequence>
<gene>
    <name evidence="1" type="ORF">NCTC13100_01594</name>
</gene>
<protein>
    <submittedName>
        <fullName evidence="1">Uncharacterized protein</fullName>
    </submittedName>
</protein>
<dbReference type="Proteomes" id="UP000254263">
    <property type="component" value="Unassembled WGS sequence"/>
</dbReference>
<evidence type="ECO:0000313" key="1">
    <source>
        <dbReference type="EMBL" id="SUB78424.1"/>
    </source>
</evidence>
<evidence type="ECO:0000313" key="2">
    <source>
        <dbReference type="Proteomes" id="UP000254263"/>
    </source>
</evidence>
<accession>A0A379DKF3</accession>
<name>A0A379DKF3_9PORP</name>
<proteinExistence type="predicted"/>
<dbReference type="EMBL" id="UGTI01000001">
    <property type="protein sequence ID" value="SUB78424.1"/>
    <property type="molecule type" value="Genomic_DNA"/>
</dbReference>
<dbReference type="AlphaFoldDB" id="A0A379DKF3"/>
<organism evidence="1 2">
    <name type="scientific">Porphyromonas macacae</name>
    <dbReference type="NCBI Taxonomy" id="28115"/>
    <lineage>
        <taxon>Bacteria</taxon>
        <taxon>Pseudomonadati</taxon>
        <taxon>Bacteroidota</taxon>
        <taxon>Bacteroidia</taxon>
        <taxon>Bacteroidales</taxon>
        <taxon>Porphyromonadaceae</taxon>
        <taxon>Porphyromonas</taxon>
    </lineage>
</organism>
<reference evidence="1 2" key="1">
    <citation type="submission" date="2018-06" db="EMBL/GenBank/DDBJ databases">
        <authorList>
            <consortium name="Pathogen Informatics"/>
            <person name="Doyle S."/>
        </authorList>
    </citation>
    <scope>NUCLEOTIDE SEQUENCE [LARGE SCALE GENOMIC DNA]</scope>
    <source>
        <strain evidence="1 2">NCTC13100</strain>
    </source>
</reference>